<proteinExistence type="inferred from homology"/>
<keyword evidence="2" id="KW-0560">Oxidoreductase</keyword>
<dbReference type="InterPro" id="IPR020904">
    <property type="entry name" value="Sc_DH/Rdtase_CS"/>
</dbReference>
<dbReference type="OrthoDB" id="5173603at2"/>
<dbReference type="EMBL" id="LQQA01000018">
    <property type="protein sequence ID" value="ORX13640.1"/>
    <property type="molecule type" value="Genomic_DNA"/>
</dbReference>
<evidence type="ECO:0000256" key="2">
    <source>
        <dbReference type="ARBA" id="ARBA00023002"/>
    </source>
</evidence>
<dbReference type="Proteomes" id="UP000193964">
    <property type="component" value="Unassembled WGS sequence"/>
</dbReference>
<evidence type="ECO:0000256" key="4">
    <source>
        <dbReference type="RuleBase" id="RU000363"/>
    </source>
</evidence>
<keyword evidence="3" id="KW-0520">NAD</keyword>
<evidence type="ECO:0000256" key="1">
    <source>
        <dbReference type="ARBA" id="ARBA00006484"/>
    </source>
</evidence>
<dbReference type="SUPFAM" id="SSF51735">
    <property type="entry name" value="NAD(P)-binding Rossmann-fold domains"/>
    <property type="match status" value="1"/>
</dbReference>
<dbReference type="PRINTS" id="PR00081">
    <property type="entry name" value="GDHRDH"/>
</dbReference>
<accession>A0A1X2F5B9</accession>
<gene>
    <name evidence="5" type="ORF">AWC31_29785</name>
</gene>
<dbReference type="NCBIfam" id="NF009467">
    <property type="entry name" value="PRK12826.1-3"/>
    <property type="match status" value="1"/>
</dbReference>
<evidence type="ECO:0000256" key="3">
    <source>
        <dbReference type="ARBA" id="ARBA00023027"/>
    </source>
</evidence>
<dbReference type="CDD" id="cd05233">
    <property type="entry name" value="SDR_c"/>
    <property type="match status" value="1"/>
</dbReference>
<dbReference type="PRINTS" id="PR00080">
    <property type="entry name" value="SDRFAMILY"/>
</dbReference>
<comment type="caution">
    <text evidence="5">The sequence shown here is derived from an EMBL/GenBank/DDBJ whole genome shotgun (WGS) entry which is preliminary data.</text>
</comment>
<dbReference type="AlphaFoldDB" id="A0A1X2F5B9"/>
<sequence length="281" mass="29406">MARTPDKVVLITGAARGQGRSHAIKLAEEGADIIAVDVCADIATAPYGLGTPDDLAHTVRDVESLGRRAMGRVVDVRHLSELQDTVREAVDLFGPIDIVVANAGITSFASALDIDEADWQTVLDINLTGVWKTVKAVAPSMIEHGRGGSIILTSSLAGLIAFPNLAHYVAAKHGVTGLMRALAIELAPHGIRVNSVHPANVDTPMVSNPATLALFTGGRSTERDDAAVIMAGMNALPVPWVDPIDVSNAVLYLASDESRYITGTTTVIDAGAAAPFKLPHS</sequence>
<name>A0A1X2F5B9_9MYCO</name>
<dbReference type="InterPro" id="IPR023985">
    <property type="entry name" value="SDR_subfam_1"/>
</dbReference>
<dbReference type="PANTHER" id="PTHR24321:SF8">
    <property type="entry name" value="ESTRADIOL 17-BETA-DEHYDROGENASE 8-RELATED"/>
    <property type="match status" value="1"/>
</dbReference>
<organism evidence="5 6">
    <name type="scientific">Mycolicibacterium wolinskyi</name>
    <dbReference type="NCBI Taxonomy" id="59750"/>
    <lineage>
        <taxon>Bacteria</taxon>
        <taxon>Bacillati</taxon>
        <taxon>Actinomycetota</taxon>
        <taxon>Actinomycetes</taxon>
        <taxon>Mycobacteriales</taxon>
        <taxon>Mycobacteriaceae</taxon>
        <taxon>Mycolicibacterium</taxon>
    </lineage>
</organism>
<evidence type="ECO:0000313" key="5">
    <source>
        <dbReference type="EMBL" id="ORX13640.1"/>
    </source>
</evidence>
<dbReference type="GO" id="GO:0016491">
    <property type="term" value="F:oxidoreductase activity"/>
    <property type="evidence" value="ECO:0007669"/>
    <property type="project" value="UniProtKB-KW"/>
</dbReference>
<dbReference type="FunFam" id="3.40.50.720:FF:000084">
    <property type="entry name" value="Short-chain dehydrogenase reductase"/>
    <property type="match status" value="1"/>
</dbReference>
<dbReference type="InterPro" id="IPR036291">
    <property type="entry name" value="NAD(P)-bd_dom_sf"/>
</dbReference>
<dbReference type="NCBIfam" id="TIGR03971">
    <property type="entry name" value="SDR_subfam_1"/>
    <property type="match status" value="1"/>
</dbReference>
<dbReference type="Pfam" id="PF00106">
    <property type="entry name" value="adh_short"/>
    <property type="match status" value="1"/>
</dbReference>
<dbReference type="InterPro" id="IPR002347">
    <property type="entry name" value="SDR_fam"/>
</dbReference>
<protein>
    <submittedName>
        <fullName evidence="5">3-ketoacyl-ACP reductase</fullName>
    </submittedName>
</protein>
<dbReference type="PROSITE" id="PS00061">
    <property type="entry name" value="ADH_SHORT"/>
    <property type="match status" value="1"/>
</dbReference>
<evidence type="ECO:0000313" key="6">
    <source>
        <dbReference type="Proteomes" id="UP000193964"/>
    </source>
</evidence>
<reference evidence="5 6" key="1">
    <citation type="submission" date="2016-01" db="EMBL/GenBank/DDBJ databases">
        <title>The new phylogeny of the genus Mycobacterium.</title>
        <authorList>
            <person name="Tarcisio F."/>
            <person name="Conor M."/>
            <person name="Antonella G."/>
            <person name="Elisabetta G."/>
            <person name="Giulia F.S."/>
            <person name="Sara T."/>
            <person name="Anna F."/>
            <person name="Clotilde B."/>
            <person name="Roberto B."/>
            <person name="Veronica D.S."/>
            <person name="Fabio R."/>
            <person name="Monica P."/>
            <person name="Olivier J."/>
            <person name="Enrico T."/>
            <person name="Nicola S."/>
        </authorList>
    </citation>
    <scope>NUCLEOTIDE SEQUENCE [LARGE SCALE GENOMIC DNA]</scope>
    <source>
        <strain evidence="5 6">ATCC 700010</strain>
    </source>
</reference>
<dbReference type="PANTHER" id="PTHR24321">
    <property type="entry name" value="DEHYDROGENASES, SHORT CHAIN"/>
    <property type="match status" value="1"/>
</dbReference>
<comment type="similarity">
    <text evidence="1 4">Belongs to the short-chain dehydrogenases/reductases (SDR) family.</text>
</comment>
<dbReference type="Gene3D" id="3.40.50.720">
    <property type="entry name" value="NAD(P)-binding Rossmann-like Domain"/>
    <property type="match status" value="1"/>
</dbReference>
<dbReference type="RefSeq" id="WP_085145732.1">
    <property type="nucleotide sequence ID" value="NZ_JACKUA010000040.1"/>
</dbReference>